<dbReference type="OrthoDB" id="10264376at2759"/>
<sequence length="549" mass="60625">MSLRRLSDEPSDDEYEIEQPFGGPSMPTGFGRQDDVRNLDTLYAKQRRIPLPPPKAPKPADSDDDSDDDDSDDDPDDHDDFPISHSLELKPHSKAVTSISLDPSGTRFTTTSQDCNLKLFDFPSLSLDHLAGFRSIEPHESHHVHSATFSPNGSSLLVISASPQAKIYTRDGFEQVEFVKGDPYLRDMHNTKGHVAEISAGAWSPGEEGVVATAGWDSTVRIWDVTQKRQHRDIMVYKSRGKGGRSKMCALAWGPGEGNKTMIASTAEDGGLVVYAGNGPYTRPQMEVREAHQADTWTGGLVFSSDGRFLASRGQDQTIKLWDMRKLSKPLAVRTDFPTPHHSETSLIFTGNNTSLLTGDTTGNLHVLSAATLQSTETHSISDSPIISLTYHAKLNQLLLGTASGSVHILFSPTSSTKGAKTIVEAPLRKRHIDDDPTFNTDAAAISGDAILVPGQHTQKRKNELIRKPAMPAVTPWGKSQPDQEHIRKSIALASMRDEDPREALLKYADKAESDPMFTGVWKKNQPKTIYAEVEEEEEEEPEKKKRRW</sequence>
<evidence type="ECO:0000256" key="3">
    <source>
        <dbReference type="PROSITE-ProRule" id="PRU00221"/>
    </source>
</evidence>
<evidence type="ECO:0000256" key="2">
    <source>
        <dbReference type="ARBA" id="ARBA00022737"/>
    </source>
</evidence>
<dbReference type="OMA" id="KGDQYIT"/>
<organism evidence="5 6">
    <name type="scientific">Pyronema omphalodes (strain CBS 100304)</name>
    <name type="common">Pyronema confluens</name>
    <dbReference type="NCBI Taxonomy" id="1076935"/>
    <lineage>
        <taxon>Eukaryota</taxon>
        <taxon>Fungi</taxon>
        <taxon>Dikarya</taxon>
        <taxon>Ascomycota</taxon>
        <taxon>Pezizomycotina</taxon>
        <taxon>Pezizomycetes</taxon>
        <taxon>Pezizales</taxon>
        <taxon>Pyronemataceae</taxon>
        <taxon>Pyronema</taxon>
    </lineage>
</organism>
<dbReference type="eggNOG" id="KOG0772">
    <property type="taxonomic scope" value="Eukaryota"/>
</dbReference>
<dbReference type="PANTHER" id="PTHR16017:SF0">
    <property type="entry name" value="WD REPEAT-CONTAINING PROTEIN 70"/>
    <property type="match status" value="1"/>
</dbReference>
<dbReference type="SUPFAM" id="SSF50978">
    <property type="entry name" value="WD40 repeat-like"/>
    <property type="match status" value="1"/>
</dbReference>
<protein>
    <submittedName>
        <fullName evidence="5">Similar to Uncharacterized WD repeat-containing protein C343.17c acc. no. Q9UT73</fullName>
    </submittedName>
</protein>
<evidence type="ECO:0000256" key="1">
    <source>
        <dbReference type="ARBA" id="ARBA00022574"/>
    </source>
</evidence>
<dbReference type="InterPro" id="IPR051858">
    <property type="entry name" value="WD_repeat_GAD-1"/>
</dbReference>
<feature type="repeat" description="WD" evidence="3">
    <location>
        <begin position="89"/>
        <end position="121"/>
    </location>
</feature>
<evidence type="ECO:0000256" key="4">
    <source>
        <dbReference type="SAM" id="MobiDB-lite"/>
    </source>
</evidence>
<dbReference type="PROSITE" id="PS00678">
    <property type="entry name" value="WD_REPEATS_1"/>
    <property type="match status" value="1"/>
</dbReference>
<proteinExistence type="predicted"/>
<dbReference type="AlphaFoldDB" id="U4LQ04"/>
<dbReference type="PROSITE" id="PS50294">
    <property type="entry name" value="WD_REPEATS_REGION"/>
    <property type="match status" value="1"/>
</dbReference>
<dbReference type="InterPro" id="IPR015943">
    <property type="entry name" value="WD40/YVTN_repeat-like_dom_sf"/>
</dbReference>
<evidence type="ECO:0000313" key="5">
    <source>
        <dbReference type="EMBL" id="CCX34251.1"/>
    </source>
</evidence>
<feature type="region of interest" description="Disordered" evidence="4">
    <location>
        <begin position="1"/>
        <end position="89"/>
    </location>
</feature>
<dbReference type="PROSITE" id="PS50082">
    <property type="entry name" value="WD_REPEATS_2"/>
    <property type="match status" value="3"/>
</dbReference>
<reference evidence="5 6" key="1">
    <citation type="journal article" date="2013" name="PLoS Genet.">
        <title>The genome and development-dependent transcriptomes of Pyronema confluens: a window into fungal evolution.</title>
        <authorList>
            <person name="Traeger S."/>
            <person name="Altegoer F."/>
            <person name="Freitag M."/>
            <person name="Gabaldon T."/>
            <person name="Kempken F."/>
            <person name="Kumar A."/>
            <person name="Marcet-Houben M."/>
            <person name="Poggeler S."/>
            <person name="Stajich J.E."/>
            <person name="Nowrousian M."/>
        </authorList>
    </citation>
    <scope>NUCLEOTIDE SEQUENCE [LARGE SCALE GENOMIC DNA]</scope>
    <source>
        <strain evidence="6">CBS 100304</strain>
        <tissue evidence="5">Vegetative mycelium</tissue>
    </source>
</reference>
<dbReference type="Gene3D" id="2.130.10.10">
    <property type="entry name" value="YVTN repeat-like/Quinoprotein amine dehydrogenase"/>
    <property type="match status" value="2"/>
</dbReference>
<dbReference type="InterPro" id="IPR019775">
    <property type="entry name" value="WD40_repeat_CS"/>
</dbReference>
<dbReference type="InterPro" id="IPR001680">
    <property type="entry name" value="WD40_rpt"/>
</dbReference>
<feature type="compositionally biased region" description="Acidic residues" evidence="4">
    <location>
        <begin position="62"/>
        <end position="79"/>
    </location>
</feature>
<dbReference type="GO" id="GO:0035861">
    <property type="term" value="C:site of double-strand break"/>
    <property type="evidence" value="ECO:0007669"/>
    <property type="project" value="TreeGrafter"/>
</dbReference>
<dbReference type="PANTHER" id="PTHR16017">
    <property type="entry name" value="GASTRULATION DEFECTIVE PROTEIN 1-RELATED"/>
    <property type="match status" value="1"/>
</dbReference>
<dbReference type="SMART" id="SM00320">
    <property type="entry name" value="WD40"/>
    <property type="match status" value="7"/>
</dbReference>
<dbReference type="EMBL" id="HF936442">
    <property type="protein sequence ID" value="CCX34251.1"/>
    <property type="molecule type" value="Genomic_DNA"/>
</dbReference>
<name>U4LQ04_PYROM</name>
<dbReference type="GO" id="GO:0005634">
    <property type="term" value="C:nucleus"/>
    <property type="evidence" value="ECO:0007669"/>
    <property type="project" value="TreeGrafter"/>
</dbReference>
<keyword evidence="1 3" id="KW-0853">WD repeat</keyword>
<keyword evidence="2" id="KW-0677">Repeat</keyword>
<dbReference type="InterPro" id="IPR036322">
    <property type="entry name" value="WD40_repeat_dom_sf"/>
</dbReference>
<feature type="repeat" description="WD" evidence="3">
    <location>
        <begin position="301"/>
        <end position="325"/>
    </location>
</feature>
<keyword evidence="6" id="KW-1185">Reference proteome</keyword>
<evidence type="ECO:0000313" key="6">
    <source>
        <dbReference type="Proteomes" id="UP000018144"/>
    </source>
</evidence>
<dbReference type="STRING" id="1076935.U4LQ04"/>
<accession>U4LQ04</accession>
<feature type="repeat" description="WD" evidence="3">
    <location>
        <begin position="191"/>
        <end position="233"/>
    </location>
</feature>
<dbReference type="Pfam" id="PF00400">
    <property type="entry name" value="WD40"/>
    <property type="match status" value="3"/>
</dbReference>
<dbReference type="Proteomes" id="UP000018144">
    <property type="component" value="Unassembled WGS sequence"/>
</dbReference>
<gene>
    <name evidence="5" type="ORF">PCON_03221</name>
</gene>